<protein>
    <submittedName>
        <fullName evidence="4">Transcriptional regulator, TetR family</fullName>
    </submittedName>
</protein>
<dbReference type="InterPro" id="IPR001647">
    <property type="entry name" value="HTH_TetR"/>
</dbReference>
<evidence type="ECO:0000313" key="4">
    <source>
        <dbReference type="EMBL" id="SET68097.1"/>
    </source>
</evidence>
<reference evidence="4 5" key="1">
    <citation type="submission" date="2016-10" db="EMBL/GenBank/DDBJ databases">
        <authorList>
            <person name="de Groot N.N."/>
        </authorList>
    </citation>
    <scope>NUCLEOTIDE SEQUENCE [LARGE SCALE GENOMIC DNA]</scope>
    <source>
        <strain evidence="4 5">DSM 18979</strain>
    </source>
</reference>
<dbReference type="Proteomes" id="UP000199568">
    <property type="component" value="Unassembled WGS sequence"/>
</dbReference>
<evidence type="ECO:0000259" key="3">
    <source>
        <dbReference type="PROSITE" id="PS50977"/>
    </source>
</evidence>
<dbReference type="InterPro" id="IPR009057">
    <property type="entry name" value="Homeodomain-like_sf"/>
</dbReference>
<keyword evidence="1 2" id="KW-0238">DNA-binding</keyword>
<dbReference type="Pfam" id="PF00440">
    <property type="entry name" value="TetR_N"/>
    <property type="match status" value="1"/>
</dbReference>
<dbReference type="PROSITE" id="PS50977">
    <property type="entry name" value="HTH_TETR_2"/>
    <property type="match status" value="1"/>
</dbReference>
<proteinExistence type="predicted"/>
<dbReference type="EMBL" id="FOHU01000019">
    <property type="protein sequence ID" value="SET68097.1"/>
    <property type="molecule type" value="Genomic_DNA"/>
</dbReference>
<dbReference type="GO" id="GO:0003677">
    <property type="term" value="F:DNA binding"/>
    <property type="evidence" value="ECO:0007669"/>
    <property type="project" value="UniProtKB-UniRule"/>
</dbReference>
<dbReference type="AlphaFoldDB" id="A0A1I0GBD2"/>
<name>A0A1I0GBD2_9FIRM</name>
<evidence type="ECO:0000313" key="5">
    <source>
        <dbReference type="Proteomes" id="UP000199568"/>
    </source>
</evidence>
<dbReference type="STRING" id="426128.SAMN05660297_03133"/>
<organism evidence="4 5">
    <name type="scientific">Natronincola peptidivorans</name>
    <dbReference type="NCBI Taxonomy" id="426128"/>
    <lineage>
        <taxon>Bacteria</taxon>
        <taxon>Bacillati</taxon>
        <taxon>Bacillota</taxon>
        <taxon>Clostridia</taxon>
        <taxon>Peptostreptococcales</taxon>
        <taxon>Natronincolaceae</taxon>
        <taxon>Natronincola</taxon>
    </lineage>
</organism>
<gene>
    <name evidence="4" type="ORF">SAMN05660297_03133</name>
</gene>
<sequence>MINKKAIQKRRMMSYFIEAANQIIEEEGMEGVTVRKVADLAGYNSATLYNYFENLDHLIFFASMKHLKEYALNLPVYLKGTKDSLDKYFRIWQCFCYYSYNNSKAYQLIFFEKFSTTLKDAIKEYYEIFPEELGDQLDELLPMLLVQNIYERNLSLLKACAAEGLLEEMHLKEINEMSLLIYQGMFNSVLKNQVDYSMEEAVDRTLKYIKQTIASYNI</sequence>
<keyword evidence="5" id="KW-1185">Reference proteome</keyword>
<dbReference type="Gene3D" id="1.10.357.10">
    <property type="entry name" value="Tetracycline Repressor, domain 2"/>
    <property type="match status" value="1"/>
</dbReference>
<dbReference type="PRINTS" id="PR00455">
    <property type="entry name" value="HTHTETR"/>
</dbReference>
<dbReference type="SUPFAM" id="SSF46689">
    <property type="entry name" value="Homeodomain-like"/>
    <property type="match status" value="1"/>
</dbReference>
<evidence type="ECO:0000256" key="1">
    <source>
        <dbReference type="ARBA" id="ARBA00023125"/>
    </source>
</evidence>
<accession>A0A1I0GBD2</accession>
<evidence type="ECO:0000256" key="2">
    <source>
        <dbReference type="PROSITE-ProRule" id="PRU00335"/>
    </source>
</evidence>
<feature type="DNA-binding region" description="H-T-H motif" evidence="2">
    <location>
        <begin position="33"/>
        <end position="52"/>
    </location>
</feature>
<feature type="domain" description="HTH tetR-type" evidence="3">
    <location>
        <begin position="10"/>
        <end position="70"/>
    </location>
</feature>
<dbReference type="RefSeq" id="WP_244272737.1">
    <property type="nucleotide sequence ID" value="NZ_FOHU01000019.1"/>
</dbReference>